<comment type="caution">
    <text evidence="1">The sequence shown here is derived from an EMBL/GenBank/DDBJ whole genome shotgun (WGS) entry which is preliminary data.</text>
</comment>
<sequence length="149" mass="17959">MEIILFAILQFRFHIGMFFNKLDVFLIQRLLLRFQLAQISPEFVTFRKETLLLFHCECHFFFKMDGCVPIAGLFLQPVDIIVPELLDKLRLILRQLRFFFGKARSFFRKFLPGFHFRRKFSPQCRQVGFFRLDQRLFLSDNLGLLFLVL</sequence>
<protein>
    <submittedName>
        <fullName evidence="1">Uncharacterized protein</fullName>
    </submittedName>
</protein>
<proteinExistence type="predicted"/>
<evidence type="ECO:0000313" key="1">
    <source>
        <dbReference type="EMBL" id="MPN37078.1"/>
    </source>
</evidence>
<dbReference type="AlphaFoldDB" id="A0A645HDG4"/>
<dbReference type="EMBL" id="VSSQ01091550">
    <property type="protein sequence ID" value="MPN37078.1"/>
    <property type="molecule type" value="Genomic_DNA"/>
</dbReference>
<accession>A0A645HDG4</accession>
<reference evidence="1" key="1">
    <citation type="submission" date="2019-08" db="EMBL/GenBank/DDBJ databases">
        <authorList>
            <person name="Kucharzyk K."/>
            <person name="Murdoch R.W."/>
            <person name="Higgins S."/>
            <person name="Loffler F."/>
        </authorList>
    </citation>
    <scope>NUCLEOTIDE SEQUENCE</scope>
</reference>
<name>A0A645HDG4_9ZZZZ</name>
<gene>
    <name evidence="1" type="ORF">SDC9_184594</name>
</gene>
<organism evidence="1">
    <name type="scientific">bioreactor metagenome</name>
    <dbReference type="NCBI Taxonomy" id="1076179"/>
    <lineage>
        <taxon>unclassified sequences</taxon>
        <taxon>metagenomes</taxon>
        <taxon>ecological metagenomes</taxon>
    </lineage>
</organism>